<feature type="transmembrane region" description="Helical" evidence="8">
    <location>
        <begin position="563"/>
        <end position="584"/>
    </location>
</feature>
<dbReference type="GO" id="GO:0055085">
    <property type="term" value="P:transmembrane transport"/>
    <property type="evidence" value="ECO:0007669"/>
    <property type="project" value="InterPro"/>
</dbReference>
<evidence type="ECO:0000256" key="4">
    <source>
        <dbReference type="ARBA" id="ARBA00022519"/>
    </source>
</evidence>
<proteinExistence type="inferred from homology"/>
<accession>A0A927G9B3</accession>
<keyword evidence="6 8" id="KW-1133">Transmembrane helix</keyword>
<dbReference type="PROSITE" id="PS50928">
    <property type="entry name" value="ABC_TM1"/>
    <property type="match status" value="2"/>
</dbReference>
<keyword evidence="7 8" id="KW-0472">Membrane</keyword>
<evidence type="ECO:0000313" key="10">
    <source>
        <dbReference type="EMBL" id="MBD8078720.1"/>
    </source>
</evidence>
<dbReference type="CDD" id="cd06261">
    <property type="entry name" value="TM_PBP2"/>
    <property type="match status" value="2"/>
</dbReference>
<feature type="transmembrane region" description="Helical" evidence="8">
    <location>
        <begin position="420"/>
        <end position="447"/>
    </location>
</feature>
<dbReference type="InterPro" id="IPR035906">
    <property type="entry name" value="MetI-like_sf"/>
</dbReference>
<comment type="similarity">
    <text evidence="8">Belongs to the binding-protein-dependent transport system permease family.</text>
</comment>
<evidence type="ECO:0000256" key="7">
    <source>
        <dbReference type="ARBA" id="ARBA00023136"/>
    </source>
</evidence>
<keyword evidence="4" id="KW-0997">Cell inner membrane</keyword>
<dbReference type="EMBL" id="JACYHB010000004">
    <property type="protein sequence ID" value="MBD8078720.1"/>
    <property type="molecule type" value="Genomic_DNA"/>
</dbReference>
<feature type="transmembrane region" description="Helical" evidence="8">
    <location>
        <begin position="29"/>
        <end position="52"/>
    </location>
</feature>
<sequence>MTAEPGPSGAGVGPGGTVVRRRGPARGRLARGVLWGVAAGVPLLFLGVFFAWPVVALVARGFVAPDGGGLDLSGFAEVFSRPRTWRIVGLTLAQAVLGTAFSVLLGVPGAYVLYRCRFRGRRALRALVTVPFVLPTVVVGVAFRSLLVQGGPLGFLQLDETFAAIVVALVFFNYSVVVRTVGGLWEHLDPRAEQAARALGATPWRAFRTVTLPALTPAIASAASIVFLFCSTAFGIVLVLGGIRYGTIETEIWIQTTQFLDLRAAAVLSVVQLVVVAAALTVANRTRARRERALDLSSASSSAHPLRLWQHGSVGGSAGRPGGDLVPTALTAVVIVVLIGLPLGTLLARSFRVPGGGWGLENYANLGTTGGRNALSVTVWEAAGNSLRIAAVATVLAVVVGGLVALVVSRRPRSRTGRHAIGLLDSVFMLPLGVSAVTVGFGFLITLDRPLGLDVDLRTSGMLVPIAQAVVAIPLVVRTVLPTLRAIDPRLREAAATLGASPGRVFRSVDGPIAARSLGLAVGFAFAVSLGEFGATSFLARPDTATLPVVIFRLIGRPGAENYGMALAASVVLALLTATVMLLAERLRGDRPGGEF</sequence>
<evidence type="ECO:0000256" key="2">
    <source>
        <dbReference type="ARBA" id="ARBA00022448"/>
    </source>
</evidence>
<keyword evidence="3" id="KW-1003">Cell membrane</keyword>
<dbReference type="SUPFAM" id="SSF161098">
    <property type="entry name" value="MetI-like"/>
    <property type="match status" value="2"/>
</dbReference>
<reference evidence="10" key="2">
    <citation type="submission" date="2020-09" db="EMBL/GenBank/DDBJ databases">
        <authorList>
            <person name="Yu Y."/>
        </authorList>
    </citation>
    <scope>NUCLEOTIDE SEQUENCE</scope>
    <source>
        <strain evidence="10">KCTC 49039</strain>
    </source>
</reference>
<name>A0A927G9B3_9MICO</name>
<dbReference type="PANTHER" id="PTHR43357:SF4">
    <property type="entry name" value="INNER MEMBRANE ABC TRANSPORTER PERMEASE PROTEIN YDCV"/>
    <property type="match status" value="1"/>
</dbReference>
<feature type="transmembrane region" description="Helical" evidence="8">
    <location>
        <begin position="162"/>
        <end position="181"/>
    </location>
</feature>
<organism evidence="10 11">
    <name type="scientific">Cellulosimicrobium arenosum</name>
    <dbReference type="NCBI Taxonomy" id="2708133"/>
    <lineage>
        <taxon>Bacteria</taxon>
        <taxon>Bacillati</taxon>
        <taxon>Actinomycetota</taxon>
        <taxon>Actinomycetes</taxon>
        <taxon>Micrococcales</taxon>
        <taxon>Promicromonosporaceae</taxon>
        <taxon>Cellulosimicrobium</taxon>
    </lineage>
</organism>
<keyword evidence="5 8" id="KW-0812">Transmembrane</keyword>
<evidence type="ECO:0000256" key="8">
    <source>
        <dbReference type="RuleBase" id="RU363032"/>
    </source>
</evidence>
<evidence type="ECO:0000259" key="9">
    <source>
        <dbReference type="PROSITE" id="PS50928"/>
    </source>
</evidence>
<feature type="transmembrane region" description="Helical" evidence="8">
    <location>
        <begin position="325"/>
        <end position="348"/>
    </location>
</feature>
<dbReference type="Pfam" id="PF00528">
    <property type="entry name" value="BPD_transp_1"/>
    <property type="match status" value="2"/>
</dbReference>
<protein>
    <submittedName>
        <fullName evidence="10">Iron ABC transporter permease</fullName>
    </submittedName>
</protein>
<evidence type="ECO:0000313" key="11">
    <source>
        <dbReference type="Proteomes" id="UP000610846"/>
    </source>
</evidence>
<feature type="transmembrane region" description="Helical" evidence="8">
    <location>
        <begin position="218"/>
        <end position="243"/>
    </location>
</feature>
<dbReference type="InterPro" id="IPR000515">
    <property type="entry name" value="MetI-like"/>
</dbReference>
<feature type="transmembrane region" description="Helical" evidence="8">
    <location>
        <begin position="459"/>
        <end position="481"/>
    </location>
</feature>
<dbReference type="GO" id="GO:0005886">
    <property type="term" value="C:plasma membrane"/>
    <property type="evidence" value="ECO:0007669"/>
    <property type="project" value="UniProtKB-SubCell"/>
</dbReference>
<evidence type="ECO:0000256" key="1">
    <source>
        <dbReference type="ARBA" id="ARBA00004429"/>
    </source>
</evidence>
<reference evidence="10" key="1">
    <citation type="journal article" date="2018" name="Curr. Microbiol.">
        <title>Cellulosimicrobium arenosum sp. nov., Isolated from Marine Sediment Sand.</title>
        <authorList>
            <person name="Oh M."/>
            <person name="Kim J.H."/>
            <person name="Yoon J.H."/>
            <person name="Schumann P."/>
            <person name="Kim W."/>
        </authorList>
    </citation>
    <scope>NUCLEOTIDE SEQUENCE</scope>
    <source>
        <strain evidence="10">KCTC 49039</strain>
    </source>
</reference>
<feature type="transmembrane region" description="Helical" evidence="8">
    <location>
        <begin position="517"/>
        <end position="540"/>
    </location>
</feature>
<evidence type="ECO:0000256" key="5">
    <source>
        <dbReference type="ARBA" id="ARBA00022692"/>
    </source>
</evidence>
<dbReference type="Gene3D" id="1.10.3720.10">
    <property type="entry name" value="MetI-like"/>
    <property type="match status" value="2"/>
</dbReference>
<feature type="domain" description="ABC transmembrane type-1" evidence="9">
    <location>
        <begin position="383"/>
        <end position="584"/>
    </location>
</feature>
<feature type="transmembrane region" description="Helical" evidence="8">
    <location>
        <begin position="389"/>
        <end position="408"/>
    </location>
</feature>
<dbReference type="Proteomes" id="UP000610846">
    <property type="component" value="Unassembled WGS sequence"/>
</dbReference>
<dbReference type="AlphaFoldDB" id="A0A927G9B3"/>
<gene>
    <name evidence="10" type="ORF">IF651_06580</name>
</gene>
<feature type="transmembrane region" description="Helical" evidence="8">
    <location>
        <begin position="263"/>
        <end position="283"/>
    </location>
</feature>
<comment type="subcellular location">
    <subcellularLocation>
        <location evidence="1">Cell inner membrane</location>
        <topology evidence="1">Multi-pass membrane protein</topology>
    </subcellularLocation>
    <subcellularLocation>
        <location evidence="8">Cell membrane</location>
        <topology evidence="8">Multi-pass membrane protein</topology>
    </subcellularLocation>
</comment>
<feature type="domain" description="ABC transmembrane type-1" evidence="9">
    <location>
        <begin position="88"/>
        <end position="281"/>
    </location>
</feature>
<keyword evidence="2 8" id="KW-0813">Transport</keyword>
<feature type="transmembrane region" description="Helical" evidence="8">
    <location>
        <begin position="126"/>
        <end position="147"/>
    </location>
</feature>
<feature type="transmembrane region" description="Helical" evidence="8">
    <location>
        <begin position="87"/>
        <end position="114"/>
    </location>
</feature>
<evidence type="ECO:0000256" key="6">
    <source>
        <dbReference type="ARBA" id="ARBA00022989"/>
    </source>
</evidence>
<keyword evidence="11" id="KW-1185">Reference proteome</keyword>
<evidence type="ECO:0000256" key="3">
    <source>
        <dbReference type="ARBA" id="ARBA00022475"/>
    </source>
</evidence>
<dbReference type="PANTHER" id="PTHR43357">
    <property type="entry name" value="INNER MEMBRANE ABC TRANSPORTER PERMEASE PROTEIN YDCV"/>
    <property type="match status" value="1"/>
</dbReference>
<comment type="caution">
    <text evidence="10">The sequence shown here is derived from an EMBL/GenBank/DDBJ whole genome shotgun (WGS) entry which is preliminary data.</text>
</comment>